<dbReference type="PANTHER" id="PTHR19845">
    <property type="entry name" value="KATANIN P80 SUBUNIT"/>
    <property type="match status" value="1"/>
</dbReference>
<organism evidence="2 3">
    <name type="scientific">Brassica carinata</name>
    <name type="common">Ethiopian mustard</name>
    <name type="synonym">Abyssinian cabbage</name>
    <dbReference type="NCBI Taxonomy" id="52824"/>
    <lineage>
        <taxon>Eukaryota</taxon>
        <taxon>Viridiplantae</taxon>
        <taxon>Streptophyta</taxon>
        <taxon>Embryophyta</taxon>
        <taxon>Tracheophyta</taxon>
        <taxon>Spermatophyta</taxon>
        <taxon>Magnoliopsida</taxon>
        <taxon>eudicotyledons</taxon>
        <taxon>Gunneridae</taxon>
        <taxon>Pentapetalae</taxon>
        <taxon>rosids</taxon>
        <taxon>malvids</taxon>
        <taxon>Brassicales</taxon>
        <taxon>Brassicaceae</taxon>
        <taxon>Brassiceae</taxon>
        <taxon>Brassica</taxon>
    </lineage>
</organism>
<dbReference type="OrthoDB" id="538223at2759"/>
<reference evidence="2 3" key="1">
    <citation type="submission" date="2020-02" db="EMBL/GenBank/DDBJ databases">
        <authorList>
            <person name="Ma Q."/>
            <person name="Huang Y."/>
            <person name="Song X."/>
            <person name="Pei D."/>
        </authorList>
    </citation>
    <scope>NUCLEOTIDE SEQUENCE [LARGE SCALE GENOMIC DNA]</scope>
    <source>
        <strain evidence="2">Sxm20200214</strain>
        <tissue evidence="2">Leaf</tissue>
    </source>
</reference>
<comment type="caution">
    <text evidence="2">The sequence shown here is derived from an EMBL/GenBank/DDBJ whole genome shotgun (WGS) entry which is preliminary data.</text>
</comment>
<gene>
    <name evidence="2" type="ORF">Bca52824_014372</name>
</gene>
<keyword evidence="1" id="KW-0853">WD repeat</keyword>
<protein>
    <submittedName>
        <fullName evidence="2">Uncharacterized protein</fullName>
    </submittedName>
</protein>
<sequence>MSRSKAGETTITRLVPSNSNSNLEALKLSLEEECVAHSAAVNCLKIGRKSSRVLVTGGEDHQVNLWAICKPNAILVSSFFPSTASLDVIACSGIDSVTFDASEVLVAAGAASQHNRSRKRKELDKKIKGCGGMARKKCFLRLNVKGWSSSKEFIDKEVYKDLADVEVKLGELEAELSKPLLLMTSCSALTMNLWSTSSFLTS</sequence>
<dbReference type="InterPro" id="IPR015943">
    <property type="entry name" value="WD40/YVTN_repeat-like_dom_sf"/>
</dbReference>
<feature type="repeat" description="WD" evidence="1">
    <location>
        <begin position="34"/>
        <end position="66"/>
    </location>
</feature>
<dbReference type="PANTHER" id="PTHR19845:SF0">
    <property type="entry name" value="KATANIN P80 WD40 REPEAT-CONTAINING SUBUNIT B1"/>
    <property type="match status" value="1"/>
</dbReference>
<dbReference type="SMART" id="SM00320">
    <property type="entry name" value="WD40"/>
    <property type="match status" value="1"/>
</dbReference>
<keyword evidence="3" id="KW-1185">Reference proteome</keyword>
<accession>A0A8X8B287</accession>
<dbReference type="GO" id="GO:0007019">
    <property type="term" value="P:microtubule depolymerization"/>
    <property type="evidence" value="ECO:0007669"/>
    <property type="project" value="TreeGrafter"/>
</dbReference>
<dbReference type="EMBL" id="JAAMPC010000003">
    <property type="protein sequence ID" value="KAG2321159.1"/>
    <property type="molecule type" value="Genomic_DNA"/>
</dbReference>
<dbReference type="AlphaFoldDB" id="A0A8X8B287"/>
<dbReference type="InterPro" id="IPR001680">
    <property type="entry name" value="WD40_rpt"/>
</dbReference>
<dbReference type="Proteomes" id="UP000886595">
    <property type="component" value="Unassembled WGS sequence"/>
</dbReference>
<evidence type="ECO:0000313" key="3">
    <source>
        <dbReference type="Proteomes" id="UP000886595"/>
    </source>
</evidence>
<proteinExistence type="predicted"/>
<evidence type="ECO:0000313" key="2">
    <source>
        <dbReference type="EMBL" id="KAG2321159.1"/>
    </source>
</evidence>
<evidence type="ECO:0000256" key="1">
    <source>
        <dbReference type="PROSITE-ProRule" id="PRU00221"/>
    </source>
</evidence>
<name>A0A8X8B287_BRACI</name>
<dbReference type="PROSITE" id="PS50082">
    <property type="entry name" value="WD_REPEATS_2"/>
    <property type="match status" value="1"/>
</dbReference>
<dbReference type="GO" id="GO:0008352">
    <property type="term" value="C:katanin complex"/>
    <property type="evidence" value="ECO:0007669"/>
    <property type="project" value="TreeGrafter"/>
</dbReference>
<dbReference type="Gene3D" id="2.130.10.10">
    <property type="entry name" value="YVTN repeat-like/Quinoprotein amine dehydrogenase"/>
    <property type="match status" value="1"/>
</dbReference>
<dbReference type="InterPro" id="IPR036322">
    <property type="entry name" value="WD40_repeat_dom_sf"/>
</dbReference>
<dbReference type="SUPFAM" id="SSF50978">
    <property type="entry name" value="WD40 repeat-like"/>
    <property type="match status" value="1"/>
</dbReference>